<proteinExistence type="predicted"/>
<dbReference type="GO" id="GO:0005876">
    <property type="term" value="C:spindle microtubule"/>
    <property type="evidence" value="ECO:0007669"/>
    <property type="project" value="TreeGrafter"/>
</dbReference>
<evidence type="ECO:0000313" key="2">
    <source>
        <dbReference type="Proteomes" id="UP001176961"/>
    </source>
</evidence>
<sequence>MSFAEVDKLFDTDNVQSGYDTLKKRYDEGEKTPDVLWRLAKFCQQLSARAKDKGKRKEWIFEGKALALEGHQADESHFLALKWAAIMSGSATDYYGPKEKIEEGAKFKDLLDKALAVNPKEHSILHMRGRYAFSVASLSWIERKAAAIFYATPPTATMEEALNDFLAAEEVEPIWIENLIYIIRIYHAKSDKENVKKYCNKLLAITPIDEEERERVQEAQKILSKY</sequence>
<dbReference type="Proteomes" id="UP001176961">
    <property type="component" value="Unassembled WGS sequence"/>
</dbReference>
<dbReference type="AlphaFoldDB" id="A0AA36DKY9"/>
<dbReference type="Gene3D" id="1.25.40.10">
    <property type="entry name" value="Tetratricopeptide repeat domain"/>
    <property type="match status" value="1"/>
</dbReference>
<gene>
    <name evidence="1" type="ORF">CYNAS_LOCUS272</name>
</gene>
<comment type="caution">
    <text evidence="1">The sequence shown here is derived from an EMBL/GenBank/DDBJ whole genome shotgun (WGS) entry which is preliminary data.</text>
</comment>
<keyword evidence="2" id="KW-1185">Reference proteome</keyword>
<organism evidence="1 2">
    <name type="scientific">Cylicocyclus nassatus</name>
    <name type="common">Nematode worm</name>
    <dbReference type="NCBI Taxonomy" id="53992"/>
    <lineage>
        <taxon>Eukaryota</taxon>
        <taxon>Metazoa</taxon>
        <taxon>Ecdysozoa</taxon>
        <taxon>Nematoda</taxon>
        <taxon>Chromadorea</taxon>
        <taxon>Rhabditida</taxon>
        <taxon>Rhabditina</taxon>
        <taxon>Rhabditomorpha</taxon>
        <taxon>Strongyloidea</taxon>
        <taxon>Strongylidae</taxon>
        <taxon>Cylicocyclus</taxon>
    </lineage>
</organism>
<dbReference type="GO" id="GO:0005739">
    <property type="term" value="C:mitochondrion"/>
    <property type="evidence" value="ECO:0007669"/>
    <property type="project" value="TreeGrafter"/>
</dbReference>
<dbReference type="EMBL" id="CATQJL010000001">
    <property type="protein sequence ID" value="CAJ0588289.1"/>
    <property type="molecule type" value="Genomic_DNA"/>
</dbReference>
<evidence type="ECO:0000313" key="1">
    <source>
        <dbReference type="EMBL" id="CAJ0588289.1"/>
    </source>
</evidence>
<evidence type="ECO:0008006" key="3">
    <source>
        <dbReference type="Google" id="ProtNLM"/>
    </source>
</evidence>
<dbReference type="PANTHER" id="PTHR16056:SF20">
    <property type="entry name" value="C2H2-TYPE DOMAIN-CONTAINING PROTEIN-RELATED"/>
    <property type="match status" value="1"/>
</dbReference>
<protein>
    <recommendedName>
        <fullName evidence="3">Regulator of microtubule dynamics protein 1</fullName>
    </recommendedName>
</protein>
<dbReference type="InterPro" id="IPR049039">
    <property type="entry name" value="RMD1-3_a_helical_rpt"/>
</dbReference>
<dbReference type="Pfam" id="PF21033">
    <property type="entry name" value="RMD1-3"/>
    <property type="match status" value="1"/>
</dbReference>
<name>A0AA36DKY9_CYLNA</name>
<accession>A0AA36DKY9</accession>
<dbReference type="InterPro" id="IPR011990">
    <property type="entry name" value="TPR-like_helical_dom_sf"/>
</dbReference>
<dbReference type="GO" id="GO:0097431">
    <property type="term" value="C:mitotic spindle pole"/>
    <property type="evidence" value="ECO:0007669"/>
    <property type="project" value="TreeGrafter"/>
</dbReference>
<dbReference type="GO" id="GO:0008017">
    <property type="term" value="F:microtubule binding"/>
    <property type="evidence" value="ECO:0007669"/>
    <property type="project" value="TreeGrafter"/>
</dbReference>
<reference evidence="1" key="1">
    <citation type="submission" date="2023-07" db="EMBL/GenBank/DDBJ databases">
        <authorList>
            <consortium name="CYATHOMIX"/>
        </authorList>
    </citation>
    <scope>NUCLEOTIDE SEQUENCE</scope>
    <source>
        <strain evidence="1">N/A</strain>
    </source>
</reference>
<dbReference type="PANTHER" id="PTHR16056">
    <property type="entry name" value="REGULATOR OF MICROTUBULE DYNAMICS PROTEIN"/>
    <property type="match status" value="1"/>
</dbReference>